<evidence type="ECO:0000313" key="7">
    <source>
        <dbReference type="Proteomes" id="UP000800097"/>
    </source>
</evidence>
<sequence>MSGFRIPIDALTSRMNISGRFDGLRNQSITTRFANLRPISEFFDFKRVSKPANFSEVQSRVNYNLSYFSSNYAVVFVMLSIYSLLTNLLLLFVIFFVIGGMYGIGKLQGADLEIGSLRATTSQLYTCLLCIAIPLGFWASPFATVLWLIGASGVTILGHAAFMDKPIESAFSEEAV</sequence>
<dbReference type="InterPro" id="IPR004895">
    <property type="entry name" value="Prenylated_rab_accept_PRA1"/>
</dbReference>
<accession>A0A6A6JWF3</accession>
<name>A0A6A6JWF3_WESOR</name>
<evidence type="ECO:0000256" key="4">
    <source>
        <dbReference type="ARBA" id="ARBA00023136"/>
    </source>
</evidence>
<comment type="similarity">
    <text evidence="5">Belongs to the PRA1 family.</text>
</comment>
<dbReference type="EMBL" id="ML986484">
    <property type="protein sequence ID" value="KAF2280950.1"/>
    <property type="molecule type" value="Genomic_DNA"/>
</dbReference>
<keyword evidence="4 5" id="KW-0472">Membrane</keyword>
<gene>
    <name evidence="6" type="ORF">EI97DRAFT_367879</name>
</gene>
<dbReference type="RefSeq" id="XP_033658487.1">
    <property type="nucleotide sequence ID" value="XM_033795112.1"/>
</dbReference>
<dbReference type="GO" id="GO:0016020">
    <property type="term" value="C:membrane"/>
    <property type="evidence" value="ECO:0007669"/>
    <property type="project" value="UniProtKB-SubCell"/>
</dbReference>
<organism evidence="6 7">
    <name type="scientific">Westerdykella ornata</name>
    <dbReference type="NCBI Taxonomy" id="318751"/>
    <lineage>
        <taxon>Eukaryota</taxon>
        <taxon>Fungi</taxon>
        <taxon>Dikarya</taxon>
        <taxon>Ascomycota</taxon>
        <taxon>Pezizomycotina</taxon>
        <taxon>Dothideomycetes</taxon>
        <taxon>Pleosporomycetidae</taxon>
        <taxon>Pleosporales</taxon>
        <taxon>Sporormiaceae</taxon>
        <taxon>Westerdykella</taxon>
    </lineage>
</organism>
<evidence type="ECO:0000256" key="1">
    <source>
        <dbReference type="ARBA" id="ARBA00004141"/>
    </source>
</evidence>
<dbReference type="AlphaFoldDB" id="A0A6A6JWF3"/>
<dbReference type="Pfam" id="PF03208">
    <property type="entry name" value="PRA1"/>
    <property type="match status" value="1"/>
</dbReference>
<dbReference type="PANTHER" id="PTHR19317">
    <property type="entry name" value="PRENYLATED RAB ACCEPTOR 1-RELATED"/>
    <property type="match status" value="1"/>
</dbReference>
<evidence type="ECO:0000256" key="3">
    <source>
        <dbReference type="ARBA" id="ARBA00022989"/>
    </source>
</evidence>
<reference evidence="6" key="1">
    <citation type="journal article" date="2020" name="Stud. Mycol.">
        <title>101 Dothideomycetes genomes: a test case for predicting lifestyles and emergence of pathogens.</title>
        <authorList>
            <person name="Haridas S."/>
            <person name="Albert R."/>
            <person name="Binder M."/>
            <person name="Bloem J."/>
            <person name="Labutti K."/>
            <person name="Salamov A."/>
            <person name="Andreopoulos B."/>
            <person name="Baker S."/>
            <person name="Barry K."/>
            <person name="Bills G."/>
            <person name="Bluhm B."/>
            <person name="Cannon C."/>
            <person name="Castanera R."/>
            <person name="Culley D."/>
            <person name="Daum C."/>
            <person name="Ezra D."/>
            <person name="Gonzalez J."/>
            <person name="Henrissat B."/>
            <person name="Kuo A."/>
            <person name="Liang C."/>
            <person name="Lipzen A."/>
            <person name="Lutzoni F."/>
            <person name="Magnuson J."/>
            <person name="Mondo S."/>
            <person name="Nolan M."/>
            <person name="Ohm R."/>
            <person name="Pangilinan J."/>
            <person name="Park H.-J."/>
            <person name="Ramirez L."/>
            <person name="Alfaro M."/>
            <person name="Sun H."/>
            <person name="Tritt A."/>
            <person name="Yoshinaga Y."/>
            <person name="Zwiers L.-H."/>
            <person name="Turgeon B."/>
            <person name="Goodwin S."/>
            <person name="Spatafora J."/>
            <person name="Crous P."/>
            <person name="Grigoriev I."/>
        </authorList>
    </citation>
    <scope>NUCLEOTIDE SEQUENCE</scope>
    <source>
        <strain evidence="6">CBS 379.55</strain>
    </source>
</reference>
<feature type="transmembrane region" description="Helical" evidence="5">
    <location>
        <begin position="119"/>
        <end position="139"/>
    </location>
</feature>
<dbReference type="GO" id="GO:0005794">
    <property type="term" value="C:Golgi apparatus"/>
    <property type="evidence" value="ECO:0007669"/>
    <property type="project" value="TreeGrafter"/>
</dbReference>
<dbReference type="OrthoDB" id="63113at2759"/>
<evidence type="ECO:0000313" key="6">
    <source>
        <dbReference type="EMBL" id="KAF2280950.1"/>
    </source>
</evidence>
<evidence type="ECO:0000256" key="5">
    <source>
        <dbReference type="RuleBase" id="RU363107"/>
    </source>
</evidence>
<evidence type="ECO:0000256" key="2">
    <source>
        <dbReference type="ARBA" id="ARBA00022692"/>
    </source>
</evidence>
<dbReference type="GeneID" id="54548287"/>
<keyword evidence="2 5" id="KW-0812">Transmembrane</keyword>
<keyword evidence="3 5" id="KW-1133">Transmembrane helix</keyword>
<proteinExistence type="inferred from homology"/>
<protein>
    <recommendedName>
        <fullName evidence="5">PRA1 family protein</fullName>
    </recommendedName>
</protein>
<dbReference type="Proteomes" id="UP000800097">
    <property type="component" value="Unassembled WGS sequence"/>
</dbReference>
<keyword evidence="7" id="KW-1185">Reference proteome</keyword>
<feature type="transmembrane region" description="Helical" evidence="5">
    <location>
        <begin position="72"/>
        <end position="98"/>
    </location>
</feature>
<comment type="subcellular location">
    <subcellularLocation>
        <location evidence="1 5">Membrane</location>
        <topology evidence="1 5">Multi-pass membrane protein</topology>
    </subcellularLocation>
</comment>
<dbReference type="PANTHER" id="PTHR19317:SF0">
    <property type="entry name" value="PRENYLATED RAB ACCEPTOR PROTEIN 1"/>
    <property type="match status" value="1"/>
</dbReference>